<organism evidence="1 2">
    <name type="scientific">Austropuccinia psidii MF-1</name>
    <dbReference type="NCBI Taxonomy" id="1389203"/>
    <lineage>
        <taxon>Eukaryota</taxon>
        <taxon>Fungi</taxon>
        <taxon>Dikarya</taxon>
        <taxon>Basidiomycota</taxon>
        <taxon>Pucciniomycotina</taxon>
        <taxon>Pucciniomycetes</taxon>
        <taxon>Pucciniales</taxon>
        <taxon>Sphaerophragmiaceae</taxon>
        <taxon>Austropuccinia</taxon>
    </lineage>
</organism>
<gene>
    <name evidence="1" type="ORF">O181_004979</name>
</gene>
<dbReference type="OrthoDB" id="2502232at2759"/>
<keyword evidence="2" id="KW-1185">Reference proteome</keyword>
<evidence type="ECO:0000313" key="2">
    <source>
        <dbReference type="Proteomes" id="UP000765509"/>
    </source>
</evidence>
<sequence>MKIHLRSKDHIDVCKKSPPEDASTCAGNKWSKASYEAINLITTRLTERVFQEVVNITTIEKANLLWAKIEVEYASKRVVNRGQLWINWQRSFYGGNMQN</sequence>
<dbReference type="Proteomes" id="UP000765509">
    <property type="component" value="Unassembled WGS sequence"/>
</dbReference>
<name>A0A9Q3GFF4_9BASI</name>
<dbReference type="AlphaFoldDB" id="A0A9Q3GFF4"/>
<comment type="caution">
    <text evidence="1">The sequence shown here is derived from an EMBL/GenBank/DDBJ whole genome shotgun (WGS) entry which is preliminary data.</text>
</comment>
<protein>
    <submittedName>
        <fullName evidence="1">Uncharacterized protein</fullName>
    </submittedName>
</protein>
<reference evidence="1" key="1">
    <citation type="submission" date="2021-03" db="EMBL/GenBank/DDBJ databases">
        <title>Draft genome sequence of rust myrtle Austropuccinia psidii MF-1, a brazilian biotype.</title>
        <authorList>
            <person name="Quecine M.C."/>
            <person name="Pachon D.M.R."/>
            <person name="Bonatelli M.L."/>
            <person name="Correr F.H."/>
            <person name="Franceschini L.M."/>
            <person name="Leite T.F."/>
            <person name="Margarido G.R.A."/>
            <person name="Almeida C.A."/>
            <person name="Ferrarezi J.A."/>
            <person name="Labate C.A."/>
        </authorList>
    </citation>
    <scope>NUCLEOTIDE SEQUENCE</scope>
    <source>
        <strain evidence="1">MF-1</strain>
    </source>
</reference>
<evidence type="ECO:0000313" key="1">
    <source>
        <dbReference type="EMBL" id="MBW0465264.1"/>
    </source>
</evidence>
<proteinExistence type="predicted"/>
<accession>A0A9Q3GFF4</accession>
<dbReference type="EMBL" id="AVOT02000995">
    <property type="protein sequence ID" value="MBW0465264.1"/>
    <property type="molecule type" value="Genomic_DNA"/>
</dbReference>